<evidence type="ECO:0000256" key="2">
    <source>
        <dbReference type="ARBA" id="ARBA00022857"/>
    </source>
</evidence>
<dbReference type="PANTHER" id="PTHR21089">
    <property type="entry name" value="SHIKIMATE DEHYDROGENASE"/>
    <property type="match status" value="1"/>
</dbReference>
<dbReference type="PANTHER" id="PTHR21089:SF1">
    <property type="entry name" value="BIFUNCTIONAL 3-DEHYDROQUINATE DEHYDRATASE_SHIKIMATE DEHYDROGENASE, CHLOROPLASTIC"/>
    <property type="match status" value="1"/>
</dbReference>
<dbReference type="InterPro" id="IPR036291">
    <property type="entry name" value="NAD(P)-bd_dom_sf"/>
</dbReference>
<feature type="domain" description="SDH C-terminal" evidence="6">
    <location>
        <begin position="258"/>
        <end position="282"/>
    </location>
</feature>
<evidence type="ECO:0000313" key="8">
    <source>
        <dbReference type="Proteomes" id="UP000445000"/>
    </source>
</evidence>
<comment type="pathway">
    <text evidence="1">Metabolic intermediate biosynthesis; chorismate biosynthesis; chorismate from D-erythrose 4-phosphate and phosphoenolpyruvate: step 4/7.</text>
</comment>
<keyword evidence="4" id="KW-0028">Amino-acid biosynthesis</keyword>
<dbReference type="RefSeq" id="WP_202624263.1">
    <property type="nucleotide sequence ID" value="NZ_BLJN01000002.1"/>
</dbReference>
<evidence type="ECO:0000256" key="1">
    <source>
        <dbReference type="ARBA" id="ARBA00004871"/>
    </source>
</evidence>
<proteinExistence type="predicted"/>
<name>A0A829YCR1_9GAMM</name>
<dbReference type="NCBIfam" id="NF009201">
    <property type="entry name" value="PRK12549.1"/>
    <property type="match status" value="1"/>
</dbReference>
<keyword evidence="2" id="KW-0521">NADP</keyword>
<keyword evidence="3" id="KW-0560">Oxidoreductase</keyword>
<dbReference type="Gene3D" id="3.40.50.720">
    <property type="entry name" value="NAD(P)-binding Rossmann-like Domain"/>
    <property type="match status" value="1"/>
</dbReference>
<comment type="caution">
    <text evidence="7">The sequence shown here is derived from an EMBL/GenBank/DDBJ whole genome shotgun (WGS) entry which is preliminary data.</text>
</comment>
<feature type="domain" description="Shikimate dehydrogenase substrate binding N-terminal" evidence="5">
    <location>
        <begin position="17"/>
        <end position="104"/>
    </location>
</feature>
<dbReference type="AlphaFoldDB" id="A0A829YCR1"/>
<dbReference type="InterPro" id="IPR046346">
    <property type="entry name" value="Aminoacid_DH-like_N_sf"/>
</dbReference>
<dbReference type="GO" id="GO:0019632">
    <property type="term" value="P:shikimate metabolic process"/>
    <property type="evidence" value="ECO:0007669"/>
    <property type="project" value="TreeGrafter"/>
</dbReference>
<dbReference type="Gene3D" id="3.40.50.10860">
    <property type="entry name" value="Leucine Dehydrogenase, chain A, domain 1"/>
    <property type="match status" value="1"/>
</dbReference>
<dbReference type="GO" id="GO:0050661">
    <property type="term" value="F:NADP binding"/>
    <property type="evidence" value="ECO:0007669"/>
    <property type="project" value="TreeGrafter"/>
</dbReference>
<sequence length="299" mass="31528">MSSAVSTASNPRVLAGLIGSGIQQSLTPALHMEEGAAQGLDYRYELLDLDRINGGATALPALLASAQERGLAGLNITHPCKQIILPMLDSLSDDAQALGAVNTVVFSEGRRVGHNTDWWGFAESFKLGLQGAVVECVVQLGAGGAGAAVAYAMLKLGARRLDIYDIDTAKMRALVVSLSELFPSRQIRAVTDLRSAMAAADGLVHATTTGMAKNPGLPLPADMLRASQWVVEIIYFPLQTQLLKTARSIGCRTLDGGGMAIYQAVGAFRLFTGIAPDAQRMARHFDSLARRPAALAAAE</sequence>
<dbReference type="GO" id="GO:0005829">
    <property type="term" value="C:cytosol"/>
    <property type="evidence" value="ECO:0007669"/>
    <property type="project" value="TreeGrafter"/>
</dbReference>
<dbReference type="SUPFAM" id="SSF51735">
    <property type="entry name" value="NAD(P)-binding Rossmann-fold domains"/>
    <property type="match status" value="1"/>
</dbReference>
<dbReference type="Proteomes" id="UP000445000">
    <property type="component" value="Unassembled WGS sequence"/>
</dbReference>
<dbReference type="InterPro" id="IPR013708">
    <property type="entry name" value="Shikimate_DH-bd_N"/>
</dbReference>
<keyword evidence="8" id="KW-1185">Reference proteome</keyword>
<dbReference type="GO" id="GO:0009423">
    <property type="term" value="P:chorismate biosynthetic process"/>
    <property type="evidence" value="ECO:0007669"/>
    <property type="project" value="TreeGrafter"/>
</dbReference>
<evidence type="ECO:0000259" key="5">
    <source>
        <dbReference type="Pfam" id="PF08501"/>
    </source>
</evidence>
<dbReference type="Pfam" id="PF08501">
    <property type="entry name" value="Shikimate_dh_N"/>
    <property type="match status" value="1"/>
</dbReference>
<evidence type="ECO:0000259" key="6">
    <source>
        <dbReference type="Pfam" id="PF18317"/>
    </source>
</evidence>
<dbReference type="GO" id="GO:0009073">
    <property type="term" value="P:aromatic amino acid family biosynthetic process"/>
    <property type="evidence" value="ECO:0007669"/>
    <property type="project" value="UniProtKB-KW"/>
</dbReference>
<accession>A0A829YCR1</accession>
<reference evidence="8" key="1">
    <citation type="submission" date="2020-01" db="EMBL/GenBank/DDBJ databases">
        <title>'Steroidobacter agaridevorans' sp. nov., agar-degrading bacteria isolated from rhizosphere soils.</title>
        <authorList>
            <person name="Ikenaga M."/>
            <person name="Kataoka M."/>
            <person name="Murouchi A."/>
            <person name="Katsuragi S."/>
            <person name="Sakai M."/>
        </authorList>
    </citation>
    <scope>NUCLEOTIDE SEQUENCE [LARGE SCALE GENOMIC DNA]</scope>
    <source>
        <strain evidence="8">YU21-B</strain>
    </source>
</reference>
<dbReference type="SUPFAM" id="SSF53223">
    <property type="entry name" value="Aminoacid dehydrogenase-like, N-terminal domain"/>
    <property type="match status" value="1"/>
</dbReference>
<protein>
    <submittedName>
        <fullName evidence="7">Shikimate dehydrogenase</fullName>
    </submittedName>
</protein>
<dbReference type="InterPro" id="IPR022893">
    <property type="entry name" value="Shikimate_DH_fam"/>
</dbReference>
<organism evidence="7 8">
    <name type="scientific">Steroidobacter agaridevorans</name>
    <dbReference type="NCBI Taxonomy" id="2695856"/>
    <lineage>
        <taxon>Bacteria</taxon>
        <taxon>Pseudomonadati</taxon>
        <taxon>Pseudomonadota</taxon>
        <taxon>Gammaproteobacteria</taxon>
        <taxon>Steroidobacterales</taxon>
        <taxon>Steroidobacteraceae</taxon>
        <taxon>Steroidobacter</taxon>
    </lineage>
</organism>
<dbReference type="Pfam" id="PF18317">
    <property type="entry name" value="SDH_C"/>
    <property type="match status" value="1"/>
</dbReference>
<dbReference type="GO" id="GO:0004764">
    <property type="term" value="F:shikimate 3-dehydrogenase (NADP+) activity"/>
    <property type="evidence" value="ECO:0007669"/>
    <property type="project" value="InterPro"/>
</dbReference>
<dbReference type="CDD" id="cd01065">
    <property type="entry name" value="NAD_bind_Shikimate_DH"/>
    <property type="match status" value="1"/>
</dbReference>
<evidence type="ECO:0000256" key="4">
    <source>
        <dbReference type="ARBA" id="ARBA00023141"/>
    </source>
</evidence>
<dbReference type="EMBL" id="BLJN01000002">
    <property type="protein sequence ID" value="GFE80402.1"/>
    <property type="molecule type" value="Genomic_DNA"/>
</dbReference>
<gene>
    <name evidence="7" type="ORF">GCM10011487_24020</name>
</gene>
<evidence type="ECO:0000313" key="7">
    <source>
        <dbReference type="EMBL" id="GFE80402.1"/>
    </source>
</evidence>
<evidence type="ECO:0000256" key="3">
    <source>
        <dbReference type="ARBA" id="ARBA00023002"/>
    </source>
</evidence>
<keyword evidence="4" id="KW-0057">Aromatic amino acid biosynthesis</keyword>
<dbReference type="InterPro" id="IPR041121">
    <property type="entry name" value="SDH_C"/>
</dbReference>